<organism evidence="3 4">
    <name type="scientific">Penicillium daleae</name>
    <dbReference type="NCBI Taxonomy" id="63821"/>
    <lineage>
        <taxon>Eukaryota</taxon>
        <taxon>Fungi</taxon>
        <taxon>Dikarya</taxon>
        <taxon>Ascomycota</taxon>
        <taxon>Pezizomycotina</taxon>
        <taxon>Eurotiomycetes</taxon>
        <taxon>Eurotiomycetidae</taxon>
        <taxon>Eurotiales</taxon>
        <taxon>Aspergillaceae</taxon>
        <taxon>Penicillium</taxon>
    </lineage>
</organism>
<keyword evidence="2" id="KW-0812">Transmembrane</keyword>
<gene>
    <name evidence="3" type="ORF">N7458_010445</name>
</gene>
<reference evidence="3" key="2">
    <citation type="journal article" date="2023" name="IMA Fungus">
        <title>Comparative genomic study of the Penicillium genus elucidates a diverse pangenome and 15 lateral gene transfer events.</title>
        <authorList>
            <person name="Petersen C."/>
            <person name="Sorensen T."/>
            <person name="Nielsen M.R."/>
            <person name="Sondergaard T.E."/>
            <person name="Sorensen J.L."/>
            <person name="Fitzpatrick D.A."/>
            <person name="Frisvad J.C."/>
            <person name="Nielsen K.L."/>
        </authorList>
    </citation>
    <scope>NUCLEOTIDE SEQUENCE</scope>
    <source>
        <strain evidence="3">IBT 16125</strain>
    </source>
</reference>
<evidence type="ECO:0000313" key="3">
    <source>
        <dbReference type="EMBL" id="KAJ5439447.1"/>
    </source>
</evidence>
<dbReference type="RefSeq" id="XP_056762676.1">
    <property type="nucleotide sequence ID" value="XM_056913827.1"/>
</dbReference>
<dbReference type="GeneID" id="81604070"/>
<dbReference type="AlphaFoldDB" id="A0AAD6C0I5"/>
<keyword evidence="4" id="KW-1185">Reference proteome</keyword>
<keyword evidence="2" id="KW-1133">Transmembrane helix</keyword>
<proteinExistence type="predicted"/>
<accession>A0AAD6C0I5</accession>
<sequence>MTSTITSSTRANLGPLTTSFTYPASCSIAVLECPTCSSAWQAQTCSNNGNNGQGIQDNSECWPKATAQDAFTGLAFNGAGFYSPAISCPAGYSAACLATYGGSSGGFTCGHTWDDTESAQTCYSQYSTGSFPAVYCSSGTSNGFSYQQVPATVLASTSTKSTTSTFGMTISKINVNAPLFQLVFQASDLPASVTSTTHTIATTRSGAAVASATTSTFDGQAHPTLSTGAKAGIGVGVGIGGLAVIGVAAFWLLSRKRRRLAGTQGRSVRSSELPAERPKTELQGSSVVSEAEGSRTAAELP</sequence>
<name>A0AAD6C0I5_9EURO</name>
<evidence type="ECO:0000256" key="1">
    <source>
        <dbReference type="SAM" id="MobiDB-lite"/>
    </source>
</evidence>
<feature type="region of interest" description="Disordered" evidence="1">
    <location>
        <begin position="263"/>
        <end position="301"/>
    </location>
</feature>
<evidence type="ECO:0000256" key="2">
    <source>
        <dbReference type="SAM" id="Phobius"/>
    </source>
</evidence>
<reference evidence="3" key="1">
    <citation type="submission" date="2022-12" db="EMBL/GenBank/DDBJ databases">
        <authorList>
            <person name="Petersen C."/>
        </authorList>
    </citation>
    <scope>NUCLEOTIDE SEQUENCE</scope>
    <source>
        <strain evidence="3">IBT 16125</strain>
    </source>
</reference>
<feature type="transmembrane region" description="Helical" evidence="2">
    <location>
        <begin position="231"/>
        <end position="253"/>
    </location>
</feature>
<comment type="caution">
    <text evidence="3">The sequence shown here is derived from an EMBL/GenBank/DDBJ whole genome shotgun (WGS) entry which is preliminary data.</text>
</comment>
<protein>
    <submittedName>
        <fullName evidence="3">Uncharacterized protein</fullName>
    </submittedName>
</protein>
<dbReference type="EMBL" id="JAPVEA010000008">
    <property type="protein sequence ID" value="KAJ5439447.1"/>
    <property type="molecule type" value="Genomic_DNA"/>
</dbReference>
<keyword evidence="2" id="KW-0472">Membrane</keyword>
<dbReference type="Proteomes" id="UP001213681">
    <property type="component" value="Unassembled WGS sequence"/>
</dbReference>
<evidence type="ECO:0000313" key="4">
    <source>
        <dbReference type="Proteomes" id="UP001213681"/>
    </source>
</evidence>